<dbReference type="STRING" id="1097556.R4X6C7"/>
<dbReference type="GO" id="GO:0005634">
    <property type="term" value="C:nucleus"/>
    <property type="evidence" value="ECO:0007669"/>
    <property type="project" value="TreeGrafter"/>
</dbReference>
<evidence type="ECO:0000313" key="9">
    <source>
        <dbReference type="EMBL" id="CCG80575.1"/>
    </source>
</evidence>
<dbReference type="Gene3D" id="3.60.10.10">
    <property type="entry name" value="Endonuclease/exonuclease/phosphatase"/>
    <property type="match status" value="1"/>
</dbReference>
<dbReference type="GO" id="GO:0008311">
    <property type="term" value="F:double-stranded DNA 3'-5' DNA exonuclease activity"/>
    <property type="evidence" value="ECO:0007669"/>
    <property type="project" value="TreeGrafter"/>
</dbReference>
<feature type="binding site" evidence="5">
    <location>
        <position position="110"/>
    </location>
    <ligand>
        <name>Mg(2+)</name>
        <dbReference type="ChEBI" id="CHEBI:18420"/>
        <label>1</label>
    </ligand>
</feature>
<evidence type="ECO:0000256" key="2">
    <source>
        <dbReference type="ARBA" id="ARBA00022723"/>
    </source>
</evidence>
<organism evidence="9 10">
    <name type="scientific">Taphrina deformans (strain PYCC 5710 / ATCC 11124 / CBS 356.35 / IMI 108563 / JCM 9778 / NBRC 8474)</name>
    <name type="common">Peach leaf curl fungus</name>
    <name type="synonym">Lalaria deformans</name>
    <dbReference type="NCBI Taxonomy" id="1097556"/>
    <lineage>
        <taxon>Eukaryota</taxon>
        <taxon>Fungi</taxon>
        <taxon>Dikarya</taxon>
        <taxon>Ascomycota</taxon>
        <taxon>Taphrinomycotina</taxon>
        <taxon>Taphrinomycetes</taxon>
        <taxon>Taphrinales</taxon>
        <taxon>Taphrinaceae</taxon>
        <taxon>Taphrina</taxon>
    </lineage>
</organism>
<keyword evidence="5" id="KW-0464">Manganese</keyword>
<feature type="site" description="Interaction with DNA substrate" evidence="6">
    <location>
        <position position="309"/>
    </location>
</feature>
<comment type="similarity">
    <text evidence="1">Belongs to the DNA repair enzymes AP/ExoA family.</text>
</comment>
<evidence type="ECO:0000256" key="4">
    <source>
        <dbReference type="ARBA" id="ARBA00022842"/>
    </source>
</evidence>
<keyword evidence="2 5" id="KW-0479">Metal-binding</keyword>
<comment type="caution">
    <text evidence="9">The sequence shown here is derived from an EMBL/GenBank/DDBJ whole genome shotgun (WGS) entry which is preliminary data.</text>
</comment>
<dbReference type="PANTHER" id="PTHR22748">
    <property type="entry name" value="AP ENDONUCLEASE"/>
    <property type="match status" value="1"/>
</dbReference>
<comment type="cofactor">
    <cofactor evidence="5">
        <name>Mg(2+)</name>
        <dbReference type="ChEBI" id="CHEBI:18420"/>
    </cofactor>
    <cofactor evidence="5">
        <name>Mn(2+)</name>
        <dbReference type="ChEBI" id="CHEBI:29035"/>
    </cofactor>
    <text evidence="5">Probably binds two magnesium or manganese ions per subunit.</text>
</comment>
<dbReference type="GO" id="GO:0008081">
    <property type="term" value="F:phosphoric diester hydrolase activity"/>
    <property type="evidence" value="ECO:0007669"/>
    <property type="project" value="TreeGrafter"/>
</dbReference>
<accession>R4X6C7</accession>
<gene>
    <name evidence="9" type="ORF">TAPDE_000087</name>
</gene>
<feature type="compositionally biased region" description="Basic and acidic residues" evidence="7">
    <location>
        <begin position="39"/>
        <end position="53"/>
    </location>
</feature>
<dbReference type="GO" id="GO:0006284">
    <property type="term" value="P:base-excision repair"/>
    <property type="evidence" value="ECO:0007669"/>
    <property type="project" value="TreeGrafter"/>
</dbReference>
<dbReference type="OrthoDB" id="498125at2759"/>
<keyword evidence="3" id="KW-0378">Hydrolase</keyword>
<dbReference type="EMBL" id="CAHR02000002">
    <property type="protein sequence ID" value="CCG80575.1"/>
    <property type="molecule type" value="Genomic_DNA"/>
</dbReference>
<dbReference type="PANTHER" id="PTHR22748:SF6">
    <property type="entry name" value="DNA-(APURINIC OR APYRIMIDINIC SITE) ENDONUCLEASE"/>
    <property type="match status" value="1"/>
</dbReference>
<evidence type="ECO:0000256" key="7">
    <source>
        <dbReference type="SAM" id="MobiDB-lite"/>
    </source>
</evidence>
<dbReference type="AlphaFoldDB" id="R4X6C7"/>
<evidence type="ECO:0000259" key="8">
    <source>
        <dbReference type="Pfam" id="PF03372"/>
    </source>
</evidence>
<feature type="binding site" evidence="5">
    <location>
        <position position="240"/>
    </location>
    <ligand>
        <name>Mg(2+)</name>
        <dbReference type="ChEBI" id="CHEBI:18420"/>
        <label>1</label>
    </ligand>
</feature>
<keyword evidence="10" id="KW-1185">Reference proteome</keyword>
<dbReference type="InterPro" id="IPR005135">
    <property type="entry name" value="Endo/exonuclease/phosphatase"/>
</dbReference>
<dbReference type="SUPFAM" id="SSF56219">
    <property type="entry name" value="DNase I-like"/>
    <property type="match status" value="1"/>
</dbReference>
<reference evidence="9 10" key="1">
    <citation type="journal article" date="2013" name="MBio">
        <title>Genome sequencing of the plant pathogen Taphrina deformans, the causal agent of peach leaf curl.</title>
        <authorList>
            <person name="Cisse O.H."/>
            <person name="Almeida J.M.G.C.F."/>
            <person name="Fonseca A."/>
            <person name="Kumar A.A."/>
            <person name="Salojaervi J."/>
            <person name="Overmyer K."/>
            <person name="Hauser P.M."/>
            <person name="Pagni M."/>
        </authorList>
    </citation>
    <scope>NUCLEOTIDE SEQUENCE [LARGE SCALE GENOMIC DNA]</scope>
    <source>
        <strain evidence="10">PYCC 5710 / ATCC 11124 / CBS 356.35 / IMI 108563 / JCM 9778 / NBRC 8474</strain>
    </source>
</reference>
<dbReference type="PROSITE" id="PS51435">
    <property type="entry name" value="AP_NUCLEASE_F1_4"/>
    <property type="match status" value="1"/>
</dbReference>
<feature type="binding site" evidence="5">
    <location>
        <position position="242"/>
    </location>
    <ligand>
        <name>Mg(2+)</name>
        <dbReference type="ChEBI" id="CHEBI:18420"/>
        <label>1</label>
    </ligand>
</feature>
<feature type="binding site" evidence="5">
    <location>
        <position position="62"/>
    </location>
    <ligand>
        <name>Mg(2+)</name>
        <dbReference type="ChEBI" id="CHEBI:18420"/>
        <label>1</label>
    </ligand>
</feature>
<name>R4X6C7_TAPDE</name>
<dbReference type="eggNOG" id="KOG1294">
    <property type="taxonomic scope" value="Eukaryota"/>
</dbReference>
<sequence>MKRTIRAISPPGLLPPEKLRKIVERLAPTGKSSAQLEAASHKSDGTSHDDDKSDSVKIMSWNCDGLLQYLSTTTTAMDAFVKKAPAKLSEKSFLHKLLARHNPDVMCLQEVHLWSSDMKQVTKQLQQDAPGYSFHSCLPLGKGGRRKAGVLTLYKEKYKGLATTDTVDWDQEGRVSILRFPRLHIYNVYCLNSSENPYKDPVTGETHGTRSERKRLFDAKLASTLQAHVDQGVQVVLLGDLNISRYKIDSLGGHLRTHHPHDLNRAHFNDKFSPFRDIIRERFPDRPKYTWFSRAEDSWTGNNDKARVDLILLSHGLSVNDADT</sequence>
<dbReference type="Pfam" id="PF03372">
    <property type="entry name" value="Exo_endo_phos"/>
    <property type="match status" value="1"/>
</dbReference>
<feature type="region of interest" description="Disordered" evidence="7">
    <location>
        <begin position="30"/>
        <end position="53"/>
    </location>
</feature>
<feature type="domain" description="Endonuclease/exonuclease/phosphatase" evidence="8">
    <location>
        <begin position="59"/>
        <end position="321"/>
    </location>
</feature>
<dbReference type="Proteomes" id="UP000013776">
    <property type="component" value="Unassembled WGS sequence"/>
</dbReference>
<protein>
    <recommendedName>
        <fullName evidence="8">Endonuclease/exonuclease/phosphatase domain-containing protein</fullName>
    </recommendedName>
</protein>
<evidence type="ECO:0000256" key="3">
    <source>
        <dbReference type="ARBA" id="ARBA00022801"/>
    </source>
</evidence>
<dbReference type="InterPro" id="IPR036691">
    <property type="entry name" value="Endo/exonu/phosph_ase_sf"/>
</dbReference>
<keyword evidence="4 5" id="KW-0460">Magnesium</keyword>
<proteinExistence type="inferred from homology"/>
<evidence type="ECO:0000256" key="5">
    <source>
        <dbReference type="PIRSR" id="PIRSR604808-2"/>
    </source>
</evidence>
<dbReference type="GO" id="GO:0046872">
    <property type="term" value="F:metal ion binding"/>
    <property type="evidence" value="ECO:0007669"/>
    <property type="project" value="UniProtKB-KW"/>
</dbReference>
<evidence type="ECO:0000256" key="6">
    <source>
        <dbReference type="PIRSR" id="PIRSR604808-3"/>
    </source>
</evidence>
<evidence type="ECO:0000256" key="1">
    <source>
        <dbReference type="ARBA" id="ARBA00007092"/>
    </source>
</evidence>
<dbReference type="GO" id="GO:0003906">
    <property type="term" value="F:DNA-(apurinic or apyrimidinic site) endonuclease activity"/>
    <property type="evidence" value="ECO:0007669"/>
    <property type="project" value="TreeGrafter"/>
</dbReference>
<dbReference type="VEuPathDB" id="FungiDB:TAPDE_000087"/>
<evidence type="ECO:0000313" key="10">
    <source>
        <dbReference type="Proteomes" id="UP000013776"/>
    </source>
</evidence>
<dbReference type="InterPro" id="IPR004808">
    <property type="entry name" value="AP_endonuc_1"/>
</dbReference>
<feature type="site" description="Transition state stabilizer" evidence="6">
    <location>
        <position position="242"/>
    </location>
</feature>